<dbReference type="HAMAP" id="MF_00227">
    <property type="entry name" value="RNase_P"/>
    <property type="match status" value="1"/>
</dbReference>
<sequence>MFSKNRTPVPLTKKEFKLVMKNGQYLKRSEGLVKYIKQSEIKYGIAISKRVGNAVTRNLVKRWLRTIIKQKLRLCEDLWIVIIMYAKDNSYSTLDIMVDEIIESTKKNGNLQN</sequence>
<evidence type="ECO:0000256" key="2">
    <source>
        <dbReference type="ARBA" id="ARBA00022694"/>
    </source>
</evidence>
<keyword evidence="4 7" id="KW-0255">Endonuclease</keyword>
<dbReference type="GO" id="GO:0004526">
    <property type="term" value="F:ribonuclease P activity"/>
    <property type="evidence" value="ECO:0007669"/>
    <property type="project" value="UniProtKB-UniRule"/>
</dbReference>
<dbReference type="SUPFAM" id="SSF54211">
    <property type="entry name" value="Ribosomal protein S5 domain 2-like"/>
    <property type="match status" value="1"/>
</dbReference>
<comment type="similarity">
    <text evidence="7">Belongs to the RnpA family.</text>
</comment>
<evidence type="ECO:0000256" key="4">
    <source>
        <dbReference type="ARBA" id="ARBA00022759"/>
    </source>
</evidence>
<dbReference type="NCBIfam" id="TIGR00188">
    <property type="entry name" value="rnpA"/>
    <property type="match status" value="1"/>
</dbReference>
<gene>
    <name evidence="7" type="primary">rnpA</name>
    <name evidence="9" type="ORF">A2161_07020</name>
</gene>
<dbReference type="InterPro" id="IPR014721">
    <property type="entry name" value="Ribsml_uS5_D2-typ_fold_subgr"/>
</dbReference>
<keyword evidence="2 7" id="KW-0819">tRNA processing</keyword>
<evidence type="ECO:0000313" key="9">
    <source>
        <dbReference type="EMBL" id="OGL43758.1"/>
    </source>
</evidence>
<dbReference type="EC" id="3.1.26.5" evidence="7 8"/>
<evidence type="ECO:0000256" key="3">
    <source>
        <dbReference type="ARBA" id="ARBA00022722"/>
    </source>
</evidence>
<dbReference type="Pfam" id="PF00825">
    <property type="entry name" value="Ribonuclease_P"/>
    <property type="match status" value="1"/>
</dbReference>
<dbReference type="InterPro" id="IPR000100">
    <property type="entry name" value="RNase_P"/>
</dbReference>
<proteinExistence type="inferred from homology"/>
<dbReference type="GO" id="GO:0030677">
    <property type="term" value="C:ribonuclease P complex"/>
    <property type="evidence" value="ECO:0007669"/>
    <property type="project" value="TreeGrafter"/>
</dbReference>
<dbReference type="AlphaFoldDB" id="A0A1F7RRK1"/>
<organism evidence="9 10">
    <name type="scientific">Candidatus Schekmanbacteria bacterium RBG_13_48_7</name>
    <dbReference type="NCBI Taxonomy" id="1817878"/>
    <lineage>
        <taxon>Bacteria</taxon>
        <taxon>Candidatus Schekmaniibacteriota</taxon>
    </lineage>
</organism>
<keyword evidence="5 7" id="KW-0378">Hydrolase</keyword>
<protein>
    <recommendedName>
        <fullName evidence="7 8">Ribonuclease P protein component</fullName>
        <shortName evidence="7">RNase P protein</shortName>
        <shortName evidence="7">RNaseP protein</shortName>
        <ecNumber evidence="7 8">3.1.26.5</ecNumber>
    </recommendedName>
    <alternativeName>
        <fullName evidence="7">Protein C5</fullName>
    </alternativeName>
</protein>
<dbReference type="InterPro" id="IPR020539">
    <property type="entry name" value="RNase_P_CS"/>
</dbReference>
<dbReference type="GO" id="GO:0001682">
    <property type="term" value="P:tRNA 5'-leader removal"/>
    <property type="evidence" value="ECO:0007669"/>
    <property type="project" value="UniProtKB-UniRule"/>
</dbReference>
<dbReference type="GO" id="GO:0042781">
    <property type="term" value="F:3'-tRNA processing endoribonuclease activity"/>
    <property type="evidence" value="ECO:0007669"/>
    <property type="project" value="TreeGrafter"/>
</dbReference>
<reference evidence="9 10" key="1">
    <citation type="journal article" date="2016" name="Nat. Commun.">
        <title>Thousands of microbial genomes shed light on interconnected biogeochemical processes in an aquifer system.</title>
        <authorList>
            <person name="Anantharaman K."/>
            <person name="Brown C.T."/>
            <person name="Hug L.A."/>
            <person name="Sharon I."/>
            <person name="Castelle C.J."/>
            <person name="Probst A.J."/>
            <person name="Thomas B.C."/>
            <person name="Singh A."/>
            <person name="Wilkins M.J."/>
            <person name="Karaoz U."/>
            <person name="Brodie E.L."/>
            <person name="Williams K.H."/>
            <person name="Hubbard S.S."/>
            <person name="Banfield J.F."/>
        </authorList>
    </citation>
    <scope>NUCLEOTIDE SEQUENCE [LARGE SCALE GENOMIC DNA]</scope>
</reference>
<evidence type="ECO:0000256" key="6">
    <source>
        <dbReference type="ARBA" id="ARBA00022884"/>
    </source>
</evidence>
<dbReference type="Proteomes" id="UP000179266">
    <property type="component" value="Unassembled WGS sequence"/>
</dbReference>
<dbReference type="GO" id="GO:0000049">
    <property type="term" value="F:tRNA binding"/>
    <property type="evidence" value="ECO:0007669"/>
    <property type="project" value="UniProtKB-UniRule"/>
</dbReference>
<keyword evidence="3 7" id="KW-0540">Nuclease</keyword>
<evidence type="ECO:0000256" key="7">
    <source>
        <dbReference type="HAMAP-Rule" id="MF_00227"/>
    </source>
</evidence>
<comment type="subunit">
    <text evidence="7">Consists of a catalytic RNA component (M1 or rnpB) and a protein subunit.</text>
</comment>
<evidence type="ECO:0000313" key="10">
    <source>
        <dbReference type="Proteomes" id="UP000179266"/>
    </source>
</evidence>
<comment type="function">
    <text evidence="1 7">RNaseP catalyzes the removal of the 5'-leader sequence from pre-tRNA to produce the mature 5'-terminus. It can also cleave other RNA substrates such as 4.5S RNA. The protein component plays an auxiliary but essential role in vivo by binding to the 5'-leader sequence and broadening the substrate specificity of the ribozyme.</text>
</comment>
<dbReference type="EMBL" id="MGDD01000254">
    <property type="protein sequence ID" value="OGL43758.1"/>
    <property type="molecule type" value="Genomic_DNA"/>
</dbReference>
<dbReference type="InterPro" id="IPR020568">
    <property type="entry name" value="Ribosomal_Su5_D2-typ_SF"/>
</dbReference>
<comment type="caution">
    <text evidence="9">The sequence shown here is derived from an EMBL/GenBank/DDBJ whole genome shotgun (WGS) entry which is preliminary data.</text>
</comment>
<dbReference type="Gene3D" id="3.30.230.10">
    <property type="match status" value="1"/>
</dbReference>
<dbReference type="PANTHER" id="PTHR33992">
    <property type="entry name" value="RIBONUCLEASE P PROTEIN COMPONENT"/>
    <property type="match status" value="1"/>
</dbReference>
<evidence type="ECO:0000256" key="5">
    <source>
        <dbReference type="ARBA" id="ARBA00022801"/>
    </source>
</evidence>
<evidence type="ECO:0000256" key="8">
    <source>
        <dbReference type="NCBIfam" id="TIGR00188"/>
    </source>
</evidence>
<dbReference type="PANTHER" id="PTHR33992:SF1">
    <property type="entry name" value="RIBONUCLEASE P PROTEIN COMPONENT"/>
    <property type="match status" value="1"/>
</dbReference>
<name>A0A1F7RRK1_9BACT</name>
<accession>A0A1F7RRK1</accession>
<dbReference type="PROSITE" id="PS00648">
    <property type="entry name" value="RIBONUCLEASE_P"/>
    <property type="match status" value="1"/>
</dbReference>
<keyword evidence="6 7" id="KW-0694">RNA-binding</keyword>
<comment type="catalytic activity">
    <reaction evidence="7">
        <text>Endonucleolytic cleavage of RNA, removing 5'-extranucleotides from tRNA precursor.</text>
        <dbReference type="EC" id="3.1.26.5"/>
    </reaction>
</comment>
<evidence type="ECO:0000256" key="1">
    <source>
        <dbReference type="ARBA" id="ARBA00002663"/>
    </source>
</evidence>